<feature type="domain" description="MobA-like NTP transferase" evidence="1">
    <location>
        <begin position="4"/>
        <end position="211"/>
    </location>
</feature>
<evidence type="ECO:0000313" key="3">
    <source>
        <dbReference type="Proteomes" id="UP000807850"/>
    </source>
</evidence>
<name>A0A9D6LB55_UNCEI</name>
<dbReference type="InterPro" id="IPR029044">
    <property type="entry name" value="Nucleotide-diphossugar_trans"/>
</dbReference>
<comment type="caution">
    <text evidence="2">The sequence shown here is derived from an EMBL/GenBank/DDBJ whole genome shotgun (WGS) entry which is preliminary data.</text>
</comment>
<sequence>MNVGILLAAGASRRMGRSKSLMRAGGETFLARGVRHLWHACDVVVVVLGSGARHMRHALEGEFVTLVERGALHRDLMLARRHGAAGLEVRIVENRAWRTGMLSSVRAGLATALRLDPALVLVLPVDHPSVRPDTVRALAAAMGAALASYGAPAARGRARRRPRRAVPGFAYALVPRYRRRRGHPVALSPALARAIAADRGASDLSDAMRRSARLVGFLDCGDSGVVRNRNTPRD</sequence>
<organism evidence="2 3">
    <name type="scientific">Eiseniibacteriota bacterium</name>
    <dbReference type="NCBI Taxonomy" id="2212470"/>
    <lineage>
        <taxon>Bacteria</taxon>
        <taxon>Candidatus Eiseniibacteriota</taxon>
    </lineage>
</organism>
<accession>A0A9D6LB55</accession>
<dbReference type="SUPFAM" id="SSF53448">
    <property type="entry name" value="Nucleotide-diphospho-sugar transferases"/>
    <property type="match status" value="1"/>
</dbReference>
<dbReference type="PANTHER" id="PTHR43777:SF1">
    <property type="entry name" value="MOLYBDENUM COFACTOR CYTIDYLYLTRANSFERASE"/>
    <property type="match status" value="1"/>
</dbReference>
<dbReference type="Gene3D" id="3.90.550.10">
    <property type="entry name" value="Spore Coat Polysaccharide Biosynthesis Protein SpsA, Chain A"/>
    <property type="match status" value="1"/>
</dbReference>
<dbReference type="InterPro" id="IPR025877">
    <property type="entry name" value="MobA-like_NTP_Trfase"/>
</dbReference>
<dbReference type="PANTHER" id="PTHR43777">
    <property type="entry name" value="MOLYBDENUM COFACTOR CYTIDYLYLTRANSFERASE"/>
    <property type="match status" value="1"/>
</dbReference>
<gene>
    <name evidence="2" type="ORF">HY076_07995</name>
</gene>
<dbReference type="GO" id="GO:0016779">
    <property type="term" value="F:nucleotidyltransferase activity"/>
    <property type="evidence" value="ECO:0007669"/>
    <property type="project" value="UniProtKB-ARBA"/>
</dbReference>
<dbReference type="EMBL" id="JACQAY010000264">
    <property type="protein sequence ID" value="MBI3540197.1"/>
    <property type="molecule type" value="Genomic_DNA"/>
</dbReference>
<keyword evidence="2" id="KW-0808">Transferase</keyword>
<protein>
    <submittedName>
        <fullName evidence="2">NTP transferase domain-containing protein</fullName>
    </submittedName>
</protein>
<evidence type="ECO:0000259" key="1">
    <source>
        <dbReference type="Pfam" id="PF12804"/>
    </source>
</evidence>
<dbReference type="Pfam" id="PF12804">
    <property type="entry name" value="NTP_transf_3"/>
    <property type="match status" value="1"/>
</dbReference>
<proteinExistence type="predicted"/>
<reference evidence="2" key="1">
    <citation type="submission" date="2020-07" db="EMBL/GenBank/DDBJ databases">
        <title>Huge and variable diversity of episymbiotic CPR bacteria and DPANN archaea in groundwater ecosystems.</title>
        <authorList>
            <person name="He C.Y."/>
            <person name="Keren R."/>
            <person name="Whittaker M."/>
            <person name="Farag I.F."/>
            <person name="Doudna J."/>
            <person name="Cate J.H.D."/>
            <person name="Banfield J.F."/>
        </authorList>
    </citation>
    <scope>NUCLEOTIDE SEQUENCE</scope>
    <source>
        <strain evidence="2">NC_groundwater_928_Pr1_S-0.2um_72_17</strain>
    </source>
</reference>
<dbReference type="Proteomes" id="UP000807850">
    <property type="component" value="Unassembled WGS sequence"/>
</dbReference>
<evidence type="ECO:0000313" key="2">
    <source>
        <dbReference type="EMBL" id="MBI3540197.1"/>
    </source>
</evidence>
<dbReference type="AlphaFoldDB" id="A0A9D6LB55"/>